<dbReference type="InterPro" id="IPR034561">
    <property type="entry name" value="SNI1"/>
</dbReference>
<accession>A0AAW1XJC6</accession>
<dbReference type="GO" id="GO:0045892">
    <property type="term" value="P:negative regulation of DNA-templated transcription"/>
    <property type="evidence" value="ECO:0007669"/>
    <property type="project" value="InterPro"/>
</dbReference>
<dbReference type="AlphaFoldDB" id="A0AAW1XJC6"/>
<dbReference type="GO" id="GO:0000976">
    <property type="term" value="F:transcription cis-regulatory region binding"/>
    <property type="evidence" value="ECO:0007669"/>
    <property type="project" value="TreeGrafter"/>
</dbReference>
<dbReference type="PANTHER" id="PTHR37243:SF2">
    <property type="entry name" value="NEGATIVE REGULATOR OF SYSTEMIC ACQUIRED RESISTANCE SNI1"/>
    <property type="match status" value="1"/>
</dbReference>
<proteinExistence type="predicted"/>
<reference evidence="1 2" key="1">
    <citation type="journal article" date="2023" name="G3 (Bethesda)">
        <title>A chromosome-length genome assembly and annotation of blackberry (Rubus argutus, cv. 'Hillquist').</title>
        <authorList>
            <person name="Bruna T."/>
            <person name="Aryal R."/>
            <person name="Dudchenko O."/>
            <person name="Sargent D.J."/>
            <person name="Mead D."/>
            <person name="Buti M."/>
            <person name="Cavallini A."/>
            <person name="Hytonen T."/>
            <person name="Andres J."/>
            <person name="Pham M."/>
            <person name="Weisz D."/>
            <person name="Mascagni F."/>
            <person name="Usai G."/>
            <person name="Natali L."/>
            <person name="Bassil N."/>
            <person name="Fernandez G.E."/>
            <person name="Lomsadze A."/>
            <person name="Armour M."/>
            <person name="Olukolu B."/>
            <person name="Poorten T."/>
            <person name="Britton C."/>
            <person name="Davik J."/>
            <person name="Ashrafi H."/>
            <person name="Aiden E.L."/>
            <person name="Borodovsky M."/>
            <person name="Worthington M."/>
        </authorList>
    </citation>
    <scope>NUCLEOTIDE SEQUENCE [LARGE SCALE GENOMIC DNA]</scope>
    <source>
        <strain evidence="1">PI 553951</strain>
    </source>
</reference>
<dbReference type="GO" id="GO:0010113">
    <property type="term" value="P:negative regulation of systemic acquired resistance"/>
    <property type="evidence" value="ECO:0007669"/>
    <property type="project" value="TreeGrafter"/>
</dbReference>
<comment type="caution">
    <text evidence="1">The sequence shown here is derived from an EMBL/GenBank/DDBJ whole genome shotgun (WGS) entry which is preliminary data.</text>
</comment>
<evidence type="ECO:0000313" key="2">
    <source>
        <dbReference type="Proteomes" id="UP001457282"/>
    </source>
</evidence>
<organism evidence="1 2">
    <name type="scientific">Rubus argutus</name>
    <name type="common">Southern blackberry</name>
    <dbReference type="NCBI Taxonomy" id="59490"/>
    <lineage>
        <taxon>Eukaryota</taxon>
        <taxon>Viridiplantae</taxon>
        <taxon>Streptophyta</taxon>
        <taxon>Embryophyta</taxon>
        <taxon>Tracheophyta</taxon>
        <taxon>Spermatophyta</taxon>
        <taxon>Magnoliopsida</taxon>
        <taxon>eudicotyledons</taxon>
        <taxon>Gunneridae</taxon>
        <taxon>Pentapetalae</taxon>
        <taxon>rosids</taxon>
        <taxon>fabids</taxon>
        <taxon>Rosales</taxon>
        <taxon>Rosaceae</taxon>
        <taxon>Rosoideae</taxon>
        <taxon>Rosoideae incertae sedis</taxon>
        <taxon>Rubus</taxon>
    </lineage>
</organism>
<name>A0AAW1XJC6_RUBAR</name>
<dbReference type="GO" id="GO:0005634">
    <property type="term" value="C:nucleus"/>
    <property type="evidence" value="ECO:0007669"/>
    <property type="project" value="InterPro"/>
</dbReference>
<evidence type="ECO:0000313" key="1">
    <source>
        <dbReference type="EMBL" id="KAK9936475.1"/>
    </source>
</evidence>
<gene>
    <name evidence="1" type="ORF">M0R45_013316</name>
</gene>
<sequence>MENPSSQRTVAGALEENILAILDSTEADDTQYANDDRTAFLDAVRAASLVPENGTPPTYKWFASIFTILRIGKSLELTMASFKLLNELDKRFPRVHLSVVDESKSSSKPAVIVENEAWSPFVFSSETSNEREAADNPGGSIDSSGFQLLIQDLADATAEPNFQASETKSLGNMLLLQYLVNVLEGDFQPRNCVYAETANWVLLRESLLNMLLVSRKLNYKNLMKDCLAIMCKLYQTNAEFTDDLISSEESVTQPDENFDTAATIALLEIGNNTCIAMQKFLILIMELDVSKKAAEMQGSTTRADGVRTPLLEMVLDELTYNIDILDSFLQVFKSEPKWKLEVVVQYLWKYIGKPSVRTRRSNGPTDDASFSGALKCFSNITSTKSTIKKIRPELVQLLLAHGLQAHLSLPCKRHVEGSSASSEERSNSSLIEVSENIISAFRNLKTADKKMEILPLGKEALFTAATIISTKS</sequence>
<keyword evidence="2" id="KW-1185">Reference proteome</keyword>
<dbReference type="EMBL" id="JBEDUW010000003">
    <property type="protein sequence ID" value="KAK9936475.1"/>
    <property type="molecule type" value="Genomic_DNA"/>
</dbReference>
<dbReference type="Proteomes" id="UP001457282">
    <property type="component" value="Unassembled WGS sequence"/>
</dbReference>
<evidence type="ECO:0008006" key="3">
    <source>
        <dbReference type="Google" id="ProtNLM"/>
    </source>
</evidence>
<dbReference type="GO" id="GO:0006974">
    <property type="term" value="P:DNA damage response"/>
    <property type="evidence" value="ECO:0007669"/>
    <property type="project" value="InterPro"/>
</dbReference>
<dbReference type="GO" id="GO:0030915">
    <property type="term" value="C:Smc5-Smc6 complex"/>
    <property type="evidence" value="ECO:0007669"/>
    <property type="project" value="InterPro"/>
</dbReference>
<dbReference type="PANTHER" id="PTHR37243">
    <property type="entry name" value="NEGATIVE REGULATOR OF SYSTEMIC ACQUIRED RESISTANCE SNI1"/>
    <property type="match status" value="1"/>
</dbReference>
<protein>
    <recommendedName>
        <fullName evidence="3">Negative regulator of systemic acquired resistance SNI1</fullName>
    </recommendedName>
</protein>